<gene>
    <name evidence="1" type="ORF">TrLO_g7536</name>
</gene>
<comment type="caution">
    <text evidence="1">The sequence shown here is derived from an EMBL/GenBank/DDBJ whole genome shotgun (WGS) entry which is preliminary data.</text>
</comment>
<reference evidence="2" key="1">
    <citation type="journal article" date="2023" name="Commun. Biol.">
        <title>Genome analysis of Parmales, the sister group of diatoms, reveals the evolutionary specialization of diatoms from phago-mixotrophs to photoautotrophs.</title>
        <authorList>
            <person name="Ban H."/>
            <person name="Sato S."/>
            <person name="Yoshikawa S."/>
            <person name="Yamada K."/>
            <person name="Nakamura Y."/>
            <person name="Ichinomiya M."/>
            <person name="Sato N."/>
            <person name="Blanc-Mathieu R."/>
            <person name="Endo H."/>
            <person name="Kuwata A."/>
            <person name="Ogata H."/>
        </authorList>
    </citation>
    <scope>NUCLEOTIDE SEQUENCE [LARGE SCALE GENOMIC DNA]</scope>
    <source>
        <strain evidence="2">NIES 3700</strain>
    </source>
</reference>
<sequence length="189" mass="21370">MTFPNPHSTAAKKLMLFLGKGVILLQPLKFGQTSLTFSAQVEVGEVGDREMITEFKLDAKTVTFTRERGQGEVYSEEENALLERVRQKFEGSKSGGLDREMVKVTEHSGISYLTMDFGVASFAPREWLTKCVWKLLDENTMIVGFEDTKGDNFPVGARKKYARASATAFWTYKRLNEENGVPQTKVTYY</sequence>
<evidence type="ECO:0000313" key="1">
    <source>
        <dbReference type="EMBL" id="GMI07355.1"/>
    </source>
</evidence>
<organism evidence="1 2">
    <name type="scientific">Triparma laevis f. longispina</name>
    <dbReference type="NCBI Taxonomy" id="1714387"/>
    <lineage>
        <taxon>Eukaryota</taxon>
        <taxon>Sar</taxon>
        <taxon>Stramenopiles</taxon>
        <taxon>Ochrophyta</taxon>
        <taxon>Bolidophyceae</taxon>
        <taxon>Parmales</taxon>
        <taxon>Triparmaceae</taxon>
        <taxon>Triparma</taxon>
    </lineage>
</organism>
<proteinExistence type="predicted"/>
<dbReference type="AlphaFoldDB" id="A0A9W7CCL3"/>
<dbReference type="Proteomes" id="UP001165122">
    <property type="component" value="Unassembled WGS sequence"/>
</dbReference>
<accession>A0A9W7CCL3</accession>
<keyword evidence="2" id="KW-1185">Reference proteome</keyword>
<protein>
    <submittedName>
        <fullName evidence="1">Uncharacterized protein</fullName>
    </submittedName>
</protein>
<evidence type="ECO:0000313" key="2">
    <source>
        <dbReference type="Proteomes" id="UP001165122"/>
    </source>
</evidence>
<dbReference type="EMBL" id="BRXW01000111">
    <property type="protein sequence ID" value="GMI07355.1"/>
    <property type="molecule type" value="Genomic_DNA"/>
</dbReference>
<dbReference type="OrthoDB" id="74575at2759"/>
<name>A0A9W7CCL3_9STRA</name>